<dbReference type="SUPFAM" id="SSF81382">
    <property type="entry name" value="Skp1 dimerisation domain-like"/>
    <property type="match status" value="1"/>
</dbReference>
<feature type="compositionally biased region" description="Basic and acidic residues" evidence="2">
    <location>
        <begin position="325"/>
        <end position="339"/>
    </location>
</feature>
<gene>
    <name evidence="3" type="ORF">CKAN_01486900</name>
</gene>
<reference evidence="3 4" key="1">
    <citation type="journal article" date="2019" name="Nat. Plants">
        <title>Stout camphor tree genome fills gaps in understanding of flowering plant genome evolution.</title>
        <authorList>
            <person name="Chaw S.M."/>
            <person name="Liu Y.C."/>
            <person name="Wu Y.W."/>
            <person name="Wang H.Y."/>
            <person name="Lin C.I."/>
            <person name="Wu C.S."/>
            <person name="Ke H.M."/>
            <person name="Chang L.Y."/>
            <person name="Hsu C.Y."/>
            <person name="Yang H.T."/>
            <person name="Sudianto E."/>
            <person name="Hsu M.H."/>
            <person name="Wu K.P."/>
            <person name="Wang L.N."/>
            <person name="Leebens-Mack J.H."/>
            <person name="Tsai I.J."/>
        </authorList>
    </citation>
    <scope>NUCLEOTIDE SEQUENCE [LARGE SCALE GENOMIC DNA]</scope>
    <source>
        <strain evidence="4">cv. Chaw 1501</strain>
        <tissue evidence="3">Young leaves</tissue>
    </source>
</reference>
<proteinExistence type="predicted"/>
<dbReference type="InterPro" id="IPR036296">
    <property type="entry name" value="SKP1-like_dim_sf"/>
</dbReference>
<dbReference type="GO" id="GO:0006511">
    <property type="term" value="P:ubiquitin-dependent protein catabolic process"/>
    <property type="evidence" value="ECO:0007669"/>
    <property type="project" value="InterPro"/>
</dbReference>
<organism evidence="3 4">
    <name type="scientific">Cinnamomum micranthum f. kanehirae</name>
    <dbReference type="NCBI Taxonomy" id="337451"/>
    <lineage>
        <taxon>Eukaryota</taxon>
        <taxon>Viridiplantae</taxon>
        <taxon>Streptophyta</taxon>
        <taxon>Embryophyta</taxon>
        <taxon>Tracheophyta</taxon>
        <taxon>Spermatophyta</taxon>
        <taxon>Magnoliopsida</taxon>
        <taxon>Magnoliidae</taxon>
        <taxon>Laurales</taxon>
        <taxon>Lauraceae</taxon>
        <taxon>Cinnamomum</taxon>
    </lineage>
</organism>
<dbReference type="AlphaFoldDB" id="A0A3S3QKR6"/>
<dbReference type="Proteomes" id="UP000283530">
    <property type="component" value="Unassembled WGS sequence"/>
</dbReference>
<feature type="compositionally biased region" description="Acidic residues" evidence="2">
    <location>
        <begin position="354"/>
        <end position="381"/>
    </location>
</feature>
<feature type="region of interest" description="Disordered" evidence="2">
    <location>
        <begin position="303"/>
        <end position="381"/>
    </location>
</feature>
<dbReference type="Gene3D" id="3.30.710.10">
    <property type="entry name" value="Potassium Channel Kv1.1, Chain A"/>
    <property type="match status" value="1"/>
</dbReference>
<accession>A0A3S3QKR6</accession>
<evidence type="ECO:0000313" key="3">
    <source>
        <dbReference type="EMBL" id="RWR85988.1"/>
    </source>
</evidence>
<comment type="pathway">
    <text evidence="1">Protein modification; protein ubiquitination.</text>
</comment>
<evidence type="ECO:0000256" key="2">
    <source>
        <dbReference type="SAM" id="MobiDB-lite"/>
    </source>
</evidence>
<evidence type="ECO:0000313" key="4">
    <source>
        <dbReference type="Proteomes" id="UP000283530"/>
    </source>
</evidence>
<keyword evidence="4" id="KW-1185">Reference proteome</keyword>
<name>A0A3S3QKR6_9MAGN</name>
<comment type="caution">
    <text evidence="3">The sequence shown here is derived from an EMBL/GenBank/DDBJ whole genome shotgun (WGS) entry which is preliminary data.</text>
</comment>
<sequence>MGGWTALIEVLKRPTEGDAWMEFVFFLGPLWLRIRVFLRVLLIPPIALASEYTPTDRCLLAQLLSPLVSPSTAQVGRFCVVFSNTRVSLFCLIFLNFFVLDFLFKSPTGTVIMPGVYLFSSEGNSNPIYLDDEAAKLSGAIQEYRQSFLSNFIRLEYEHATKEALSLVADFCKTHAADVDVSEWTSNLKNLDMTELLDIMQAAKYLQIEGLMGFCNRAGRGPNLPDEFFEIKKEDDDHANILMARKREEDMRKMTEYWQRKEQEVLMKLQMDNQKRLQEEEDEMRSLDEFLQAWPLTFLVDTEDQEEEDQEEHGILEESTDDQEEHGIVEESTEEHGIVEESTEDQEEHGIVEESTEDQEEEGIVEESTEDQEEEGNEDSG</sequence>
<protein>
    <submittedName>
        <fullName evidence="3">Uncharacterized protein</fullName>
    </submittedName>
</protein>
<dbReference type="InterPro" id="IPR011333">
    <property type="entry name" value="SKP1/BTB/POZ_sf"/>
</dbReference>
<dbReference type="EMBL" id="QPKB01000005">
    <property type="protein sequence ID" value="RWR85988.1"/>
    <property type="molecule type" value="Genomic_DNA"/>
</dbReference>
<evidence type="ECO:0000256" key="1">
    <source>
        <dbReference type="ARBA" id="ARBA00004906"/>
    </source>
</evidence>